<feature type="binding site" evidence="9">
    <location>
        <begin position="257"/>
        <end position="261"/>
    </location>
    <ligand>
        <name>substrate</name>
    </ligand>
</feature>
<feature type="binding site" evidence="10">
    <location>
        <position position="30"/>
    </location>
    <ligand>
        <name>NAD(+)</name>
        <dbReference type="ChEBI" id="CHEBI:57540"/>
    </ligand>
</feature>
<feature type="binding site" evidence="10">
    <location>
        <position position="35"/>
    </location>
    <ligand>
        <name>NAD(+)</name>
        <dbReference type="ChEBI" id="CHEBI:57540"/>
    </ligand>
</feature>
<dbReference type="InterPro" id="IPR036291">
    <property type="entry name" value="NAD(P)-bd_dom_sf"/>
</dbReference>
<evidence type="ECO:0000256" key="1">
    <source>
        <dbReference type="ARBA" id="ARBA00004701"/>
    </source>
</evidence>
<dbReference type="SMART" id="SM00984">
    <property type="entry name" value="UDPG_MGDP_dh_C"/>
    <property type="match status" value="1"/>
</dbReference>
<dbReference type="Gene3D" id="3.40.50.720">
    <property type="entry name" value="NAD(P)-binding Rossmann-like Domain"/>
    <property type="match status" value="2"/>
</dbReference>
<dbReference type="EC" id="1.1.1.22" evidence="3 7"/>
<dbReference type="Proteomes" id="UP000285655">
    <property type="component" value="Unassembled WGS sequence"/>
</dbReference>
<reference evidence="12 13" key="1">
    <citation type="journal article" date="2017" name="ISME J.">
        <title>Energy and carbon metabolisms in a deep terrestrial subsurface fluid microbial community.</title>
        <authorList>
            <person name="Momper L."/>
            <person name="Jungbluth S.P."/>
            <person name="Lee M.D."/>
            <person name="Amend J.P."/>
        </authorList>
    </citation>
    <scope>NUCLEOTIDE SEQUENCE [LARGE SCALE GENOMIC DNA]</scope>
    <source>
        <strain evidence="12">SURF_29</strain>
    </source>
</reference>
<comment type="catalytic activity">
    <reaction evidence="6 7">
        <text>UDP-alpha-D-glucose + 2 NAD(+) + H2O = UDP-alpha-D-glucuronate + 2 NADH + 3 H(+)</text>
        <dbReference type="Rhea" id="RHEA:23596"/>
        <dbReference type="ChEBI" id="CHEBI:15377"/>
        <dbReference type="ChEBI" id="CHEBI:15378"/>
        <dbReference type="ChEBI" id="CHEBI:57540"/>
        <dbReference type="ChEBI" id="CHEBI:57945"/>
        <dbReference type="ChEBI" id="CHEBI:58052"/>
        <dbReference type="ChEBI" id="CHEBI:58885"/>
        <dbReference type="EC" id="1.1.1.22"/>
    </reaction>
</comment>
<evidence type="ECO:0000259" key="11">
    <source>
        <dbReference type="SMART" id="SM00984"/>
    </source>
</evidence>
<dbReference type="PANTHER" id="PTHR43750:SF1">
    <property type="entry name" value="GDP-MANNOSE 6-DEHYDROGENASE"/>
    <property type="match status" value="1"/>
</dbReference>
<dbReference type="InterPro" id="IPR001732">
    <property type="entry name" value="UDP-Glc/GDP-Man_DH_N"/>
</dbReference>
<dbReference type="NCBIfam" id="TIGR03026">
    <property type="entry name" value="NDP-sugDHase"/>
    <property type="match status" value="1"/>
</dbReference>
<comment type="pathway">
    <text evidence="1">Nucleotide-sugar biosynthesis; UDP-alpha-D-glucuronate biosynthesis; UDP-alpha-D-glucuronate from UDP-alpha-D-glucose: step 1/1.</text>
</comment>
<feature type="domain" description="UDP-glucose/GDP-mannose dehydrogenase C-terminal" evidence="11">
    <location>
        <begin position="317"/>
        <end position="425"/>
    </location>
</feature>
<dbReference type="GO" id="GO:0051287">
    <property type="term" value="F:NAD binding"/>
    <property type="evidence" value="ECO:0007669"/>
    <property type="project" value="InterPro"/>
</dbReference>
<evidence type="ECO:0000256" key="2">
    <source>
        <dbReference type="ARBA" id="ARBA00006601"/>
    </source>
</evidence>
<dbReference type="SUPFAM" id="SSF51735">
    <property type="entry name" value="NAD(P)-binding Rossmann-fold domains"/>
    <property type="match status" value="1"/>
</dbReference>
<evidence type="ECO:0000313" key="13">
    <source>
        <dbReference type="Proteomes" id="UP000285655"/>
    </source>
</evidence>
<dbReference type="GO" id="GO:0003979">
    <property type="term" value="F:UDP-glucose 6-dehydrogenase activity"/>
    <property type="evidence" value="ECO:0007669"/>
    <property type="project" value="UniProtKB-EC"/>
</dbReference>
<dbReference type="SUPFAM" id="SSF48179">
    <property type="entry name" value="6-phosphogluconate dehydrogenase C-terminal domain-like"/>
    <property type="match status" value="1"/>
</dbReference>
<dbReference type="GO" id="GO:0000271">
    <property type="term" value="P:polysaccharide biosynthetic process"/>
    <property type="evidence" value="ECO:0007669"/>
    <property type="project" value="InterPro"/>
</dbReference>
<dbReference type="SUPFAM" id="SSF52413">
    <property type="entry name" value="UDP-glucose/GDP-mannose dehydrogenase C-terminal domain"/>
    <property type="match status" value="1"/>
</dbReference>
<dbReference type="InterPro" id="IPR008927">
    <property type="entry name" value="6-PGluconate_DH-like_C_sf"/>
</dbReference>
<evidence type="ECO:0000256" key="9">
    <source>
        <dbReference type="PIRSR" id="PIRSR500134-2"/>
    </source>
</evidence>
<dbReference type="PANTHER" id="PTHR43750">
    <property type="entry name" value="UDP-GLUCOSE 6-DEHYDROGENASE TUAD"/>
    <property type="match status" value="1"/>
</dbReference>
<dbReference type="InterPro" id="IPR028357">
    <property type="entry name" value="UDPglc_DH_bac"/>
</dbReference>
<dbReference type="Pfam" id="PF00984">
    <property type="entry name" value="UDPG_MGDP_dh"/>
    <property type="match status" value="1"/>
</dbReference>
<feature type="binding site" evidence="10">
    <location>
        <position position="124"/>
    </location>
    <ligand>
        <name>NAD(+)</name>
        <dbReference type="ChEBI" id="CHEBI:57540"/>
    </ligand>
</feature>
<feature type="binding site" evidence="9">
    <location>
        <begin position="158"/>
        <end position="161"/>
    </location>
    <ligand>
        <name>substrate</name>
    </ligand>
</feature>
<feature type="binding site" evidence="9">
    <location>
        <position position="265"/>
    </location>
    <ligand>
        <name>substrate</name>
    </ligand>
</feature>
<feature type="binding site" evidence="9">
    <location>
        <position position="324"/>
    </location>
    <ligand>
        <name>substrate</name>
    </ligand>
</feature>
<dbReference type="InterPro" id="IPR036220">
    <property type="entry name" value="UDP-Glc/GDP-Man_DH_C_sf"/>
</dbReference>
<keyword evidence="4 7" id="KW-0560">Oxidoreductase</keyword>
<name>A0A419DAR2_9BACT</name>
<dbReference type="AlphaFoldDB" id="A0A419DAR2"/>
<dbReference type="UniPathway" id="UPA00038">
    <property type="reaction ID" value="UER00491"/>
</dbReference>
<dbReference type="Pfam" id="PF03721">
    <property type="entry name" value="UDPG_MGDP_dh_N"/>
    <property type="match status" value="1"/>
</dbReference>
<feature type="binding site" evidence="10">
    <location>
        <position position="86"/>
    </location>
    <ligand>
        <name>NAD(+)</name>
        <dbReference type="ChEBI" id="CHEBI:57540"/>
    </ligand>
</feature>
<evidence type="ECO:0000313" key="12">
    <source>
        <dbReference type="EMBL" id="RJO60185.1"/>
    </source>
</evidence>
<dbReference type="EMBL" id="QZJW01000051">
    <property type="protein sequence ID" value="RJO60185.1"/>
    <property type="molecule type" value="Genomic_DNA"/>
</dbReference>
<comment type="caution">
    <text evidence="12">The sequence shown here is derived from an EMBL/GenBank/DDBJ whole genome shotgun (WGS) entry which is preliminary data.</text>
</comment>
<proteinExistence type="inferred from homology"/>
<dbReference type="PROSITE" id="PS51257">
    <property type="entry name" value="PROKAR_LIPOPROTEIN"/>
    <property type="match status" value="1"/>
</dbReference>
<dbReference type="Gene3D" id="1.20.5.170">
    <property type="match status" value="1"/>
</dbReference>
<dbReference type="GO" id="GO:0006065">
    <property type="term" value="P:UDP-glucuronate biosynthetic process"/>
    <property type="evidence" value="ECO:0007669"/>
    <property type="project" value="UniProtKB-UniPathway"/>
</dbReference>
<evidence type="ECO:0000256" key="4">
    <source>
        <dbReference type="ARBA" id="ARBA00023002"/>
    </source>
</evidence>
<feature type="binding site" evidence="9">
    <location>
        <position position="210"/>
    </location>
    <ligand>
        <name>substrate</name>
    </ligand>
</feature>
<dbReference type="InterPro" id="IPR014027">
    <property type="entry name" value="UDP-Glc/GDP-Man_DH_C"/>
</dbReference>
<organism evidence="12 13">
    <name type="scientific">candidate division WS5 bacterium</name>
    <dbReference type="NCBI Taxonomy" id="2093353"/>
    <lineage>
        <taxon>Bacteria</taxon>
        <taxon>candidate division WS5</taxon>
    </lineage>
</organism>
<dbReference type="PIRSF" id="PIRSF000124">
    <property type="entry name" value="UDPglc_GDPman_dh"/>
    <property type="match status" value="1"/>
</dbReference>
<dbReference type="InterPro" id="IPR014026">
    <property type="entry name" value="UDP-Glc/GDP-Man_DH_dimer"/>
</dbReference>
<evidence type="ECO:0000256" key="6">
    <source>
        <dbReference type="ARBA" id="ARBA00047473"/>
    </source>
</evidence>
<evidence type="ECO:0000256" key="3">
    <source>
        <dbReference type="ARBA" id="ARBA00012954"/>
    </source>
</evidence>
<dbReference type="Pfam" id="PF03720">
    <property type="entry name" value="UDPG_MGDP_dh_C"/>
    <property type="match status" value="1"/>
</dbReference>
<evidence type="ECO:0000256" key="8">
    <source>
        <dbReference type="PIRSR" id="PIRSR500134-1"/>
    </source>
</evidence>
<evidence type="ECO:0000256" key="10">
    <source>
        <dbReference type="PIRSR" id="PIRSR500134-3"/>
    </source>
</evidence>
<dbReference type="InterPro" id="IPR017476">
    <property type="entry name" value="UDP-Glc/GDP-Man"/>
</dbReference>
<keyword evidence="5 7" id="KW-0520">NAD</keyword>
<comment type="similarity">
    <text evidence="2 7">Belongs to the UDP-glucose/GDP-mannose dehydrogenase family.</text>
</comment>
<feature type="binding site" evidence="10">
    <location>
        <position position="271"/>
    </location>
    <ligand>
        <name>NAD(+)</name>
        <dbReference type="ChEBI" id="CHEBI:57540"/>
    </ligand>
</feature>
<feature type="active site" description="Nucleophile" evidence="8">
    <location>
        <position position="268"/>
    </location>
</feature>
<protein>
    <recommendedName>
        <fullName evidence="3 7">UDP-glucose 6-dehydrogenase</fullName>
        <ecNumber evidence="3 7">1.1.1.22</ecNumber>
    </recommendedName>
</protein>
<dbReference type="PIRSF" id="PIRSF500134">
    <property type="entry name" value="UDPglc_DH_bac"/>
    <property type="match status" value="1"/>
</dbReference>
<feature type="binding site" evidence="10">
    <location>
        <position position="331"/>
    </location>
    <ligand>
        <name>NAD(+)</name>
        <dbReference type="ChEBI" id="CHEBI:57540"/>
    </ligand>
</feature>
<feature type="binding site" evidence="10">
    <location>
        <position position="161"/>
    </location>
    <ligand>
        <name>NAD(+)</name>
        <dbReference type="ChEBI" id="CHEBI:57540"/>
    </ligand>
</feature>
<evidence type="ECO:0000256" key="5">
    <source>
        <dbReference type="ARBA" id="ARBA00023027"/>
    </source>
</evidence>
<sequence length="438" mass="48699">MKISIFGLGYVGAVSAGCFANEGHTVIGVDTVQSKVDLVNKGQSPVIEKDIGELILKSIQNGNLIATTNSEEAIHNTQISIICVGTPSKVNGDLNLEYVQRVCDTIGATLRNKSEFHVVVIRSTILPDTMHNVVIPTIEKLSGKSAGKDFGVCNNPEFLREGSAVYDFYHPPKTVIGATDKKSCDILSSLYKTFGAPIIRTDIKTAEIIKYVDNVWHALKVGFANEIGRFCKTINIDSHQVMNIFCQDTKLNLSSYYMKPGFAFGGSCLPKDLRAFTYKGQSLDIELPILNSILYSNHLQVKRAFQMITDIGSKKVGILGFSFKAGTDDLRESPVVELIEKLIGKGYDIRIYDRNVNLARLVGANREYLLNHIPHIEKLMVNRIEDALSYGETIVIGNSSPEFQNIFNYIKDYQNVVDLVRIHDDAFLNKENYNGICW</sequence>
<gene>
    <name evidence="12" type="ORF">C4544_05855</name>
</gene>
<accession>A0A419DAR2</accession>
<evidence type="ECO:0000256" key="7">
    <source>
        <dbReference type="PIRNR" id="PIRNR000124"/>
    </source>
</evidence>